<gene>
    <name evidence="1" type="ORF">H6G59_06460</name>
</gene>
<dbReference type="InterPro" id="IPR021373">
    <property type="entry name" value="DUF2993"/>
</dbReference>
<comment type="caution">
    <text evidence="1">The sequence shown here is derived from an EMBL/GenBank/DDBJ whole genome shotgun (WGS) entry which is preliminary data.</text>
</comment>
<dbReference type="RefSeq" id="WP_190712590.1">
    <property type="nucleotide sequence ID" value="NZ_JACJST010000004.1"/>
</dbReference>
<protein>
    <submittedName>
        <fullName evidence="1">DUF2993 domain-containing protein</fullName>
    </submittedName>
</protein>
<evidence type="ECO:0000313" key="1">
    <source>
        <dbReference type="EMBL" id="MBD2567551.1"/>
    </source>
</evidence>
<reference evidence="1 2" key="1">
    <citation type="journal article" date="2020" name="ISME J.">
        <title>Comparative genomics reveals insights into cyanobacterial evolution and habitat adaptation.</title>
        <authorList>
            <person name="Chen M.Y."/>
            <person name="Teng W.K."/>
            <person name="Zhao L."/>
            <person name="Hu C.X."/>
            <person name="Zhou Y.K."/>
            <person name="Han B.P."/>
            <person name="Song L.R."/>
            <person name="Shu W.S."/>
        </authorList>
    </citation>
    <scope>NUCLEOTIDE SEQUENCE [LARGE SCALE GENOMIC DNA]</scope>
    <source>
        <strain evidence="1 2">FACHB-196</strain>
    </source>
</reference>
<dbReference type="EMBL" id="JACJST010000004">
    <property type="protein sequence ID" value="MBD2567551.1"/>
    <property type="molecule type" value="Genomic_DNA"/>
</dbReference>
<name>A0ABR8FFS7_9NOST</name>
<keyword evidence="2" id="KW-1185">Reference proteome</keyword>
<proteinExistence type="predicted"/>
<sequence length="260" mass="29468">MSDKPNFEEKLLSQAVERRISEELDEVEQIDIEIKTDIGKLFRGQVNQVDLAGQGLVVQDKIRVQDIKLQTDSISINPLSVIFGQLELNEPVNADIRLVLTEADINNALTSEVIYRWVRQFQLNVDGEIVSFEPEEMQVFLPGDGKLEFKGKVWLKEKDNTHILGYHAIASLAAGIAHPRTRTKPPMLESFRCTEGEGIRVELIAAAMQKAKEIINLPYLEWENMVFSIKDMEVKKGSLILIVKAHIKQIPSTDTMLYPD</sequence>
<organism evidence="1 2">
    <name type="scientific">Anabaena lutea FACHB-196</name>
    <dbReference type="NCBI Taxonomy" id="2692881"/>
    <lineage>
        <taxon>Bacteria</taxon>
        <taxon>Bacillati</taxon>
        <taxon>Cyanobacteriota</taxon>
        <taxon>Cyanophyceae</taxon>
        <taxon>Nostocales</taxon>
        <taxon>Nostocaceae</taxon>
        <taxon>Anabaena</taxon>
    </lineage>
</organism>
<dbReference type="Pfam" id="PF11209">
    <property type="entry name" value="LmeA"/>
    <property type="match status" value="1"/>
</dbReference>
<accession>A0ABR8FFS7</accession>
<dbReference type="Proteomes" id="UP000640531">
    <property type="component" value="Unassembled WGS sequence"/>
</dbReference>
<evidence type="ECO:0000313" key="2">
    <source>
        <dbReference type="Proteomes" id="UP000640531"/>
    </source>
</evidence>